<dbReference type="Gene3D" id="3.40.50.300">
    <property type="entry name" value="P-loop containing nucleotide triphosphate hydrolases"/>
    <property type="match status" value="1"/>
</dbReference>
<evidence type="ECO:0000256" key="1">
    <source>
        <dbReference type="ARBA" id="ARBA00004147"/>
    </source>
</evidence>
<dbReference type="KEGG" id="vg:80543839"/>
<evidence type="ECO:0000256" key="5">
    <source>
        <dbReference type="ARBA" id="ARBA00022840"/>
    </source>
</evidence>
<dbReference type="InterPro" id="IPR027417">
    <property type="entry name" value="P-loop_NTPase"/>
</dbReference>
<evidence type="ECO:0000256" key="6">
    <source>
        <dbReference type="SAM" id="MobiDB-lite"/>
    </source>
</evidence>
<sequence>MSAQVRCSRQGVRRLLWRGIRGESIGTCLESASQEGSEIMQDKEHVARPMPVIEVEQKLMNMRTYIGGVIMLTDGDGNVIEDVVIYANLLNNMHCNEDWLIIGEENKDRIFHVHTLARTGVRTDSYRRTQESIWSTIKTHPIMIAQYGSATCDMLKCQKAHKPWALMEYMCKNPIWICSNSDALLQATYDIDTWNMCARFRGTEEIKPDIDKANPMIQEMLQIIMEHNCKSLEDVCKKAPDVVVKHLHKPGFASIVANCLTYSKCTGRVWKLSQYGSVVSDPSYIHCILLHQGINPTDFDYIFWQWITKRHAKRNTIHIFGPSNTGKSSLFVGLGKCCPGGEIVNGNNFNFEGLIEQYWGKWEEPLCSPEIAEKCKQIFEGMECAIQVKFKKPYMLPRTPIIITTNSMIWHWCQNQEGPFRNRMWFFDFEYDMSDGIFVPRCIESSCKCRSCCISRGGTPSASSSTTSGLQRTKQSSQKQLATGNASTESTMGDRSMSERAGTSRQSDETECSGRESSSYATARGCTSTTTSGGNGSSGEHGSSSTTVGICSSSTGSSEQLEPDTTGGCTRRNPHGIQRGGGAMGRGDGRRYSRYDEVFPTMVSMGGARPKKPKMAVSVQSSEQRLGGKMDTMKIPDKAEWAAYLSYIYHRYENAVEKPDLFAYEELDEEVSE</sequence>
<protein>
    <submittedName>
        <fullName evidence="8">Nonstructural protein 1</fullName>
    </submittedName>
</protein>
<dbReference type="GO" id="GO:0006260">
    <property type="term" value="P:DNA replication"/>
    <property type="evidence" value="ECO:0007669"/>
    <property type="project" value="UniProtKB-KW"/>
</dbReference>
<reference evidence="8" key="1">
    <citation type="journal article" date="2021" name="Viruses">
        <title>Investigating the Diversity and Host Range of Novel Parvoviruses from North American Ducks Using Epidemiology, Phylogenetics, Genome Structure, and Codon Usage Analysis.</title>
        <authorList>
            <person name="Canuti M."/>
            <person name="Verhoeven J.T.P."/>
            <person name="Munro H.J."/>
            <person name="Roul S."/>
            <person name="Ojkic D."/>
            <person name="Robertson G.J."/>
            <person name="Whitney H.G."/>
            <person name="Dufour S.C."/>
            <person name="Lang A.S."/>
        </authorList>
    </citation>
    <scope>NUCLEOTIDE SEQUENCE</scope>
    <source>
        <strain evidence="8">BE7</strain>
    </source>
</reference>
<keyword evidence="9" id="KW-1185">Reference proteome</keyword>
<feature type="compositionally biased region" description="Low complexity" evidence="6">
    <location>
        <begin position="522"/>
        <end position="532"/>
    </location>
</feature>
<dbReference type="InterPro" id="IPR001257">
    <property type="entry name" value="Parvovirus_NS1_helicase"/>
</dbReference>
<evidence type="ECO:0000313" key="9">
    <source>
        <dbReference type="Proteomes" id="UP001162092"/>
    </source>
</evidence>
<dbReference type="InterPro" id="IPR014015">
    <property type="entry name" value="Helicase_SF3_DNA-vir"/>
</dbReference>
<evidence type="ECO:0000313" key="8">
    <source>
        <dbReference type="EMBL" id="QRK03682.1"/>
    </source>
</evidence>
<dbReference type="Proteomes" id="UP001162092">
    <property type="component" value="Segment"/>
</dbReference>
<dbReference type="EMBL" id="MW306775">
    <property type="protein sequence ID" value="QRK03682.1"/>
    <property type="molecule type" value="Genomic_DNA"/>
</dbReference>
<dbReference type="GO" id="GO:0042025">
    <property type="term" value="C:host cell nucleus"/>
    <property type="evidence" value="ECO:0007669"/>
    <property type="project" value="UniProtKB-SubCell"/>
</dbReference>
<evidence type="ECO:0000256" key="2">
    <source>
        <dbReference type="ARBA" id="ARBA00022562"/>
    </source>
</evidence>
<name>A0A891EZY1_9VIRU</name>
<evidence type="ECO:0000256" key="4">
    <source>
        <dbReference type="ARBA" id="ARBA00022741"/>
    </source>
</evidence>
<dbReference type="RefSeq" id="YP_010804993.1">
    <property type="nucleotide sequence ID" value="NC_077098.1"/>
</dbReference>
<evidence type="ECO:0000259" key="7">
    <source>
        <dbReference type="PROSITE" id="PS51206"/>
    </source>
</evidence>
<dbReference type="GO" id="GO:0019079">
    <property type="term" value="P:viral genome replication"/>
    <property type="evidence" value="ECO:0007669"/>
    <property type="project" value="InterPro"/>
</dbReference>
<dbReference type="GO" id="GO:0005524">
    <property type="term" value="F:ATP binding"/>
    <property type="evidence" value="ECO:0007669"/>
    <property type="project" value="UniProtKB-KW"/>
</dbReference>
<feature type="compositionally biased region" description="Low complexity" evidence="6">
    <location>
        <begin position="457"/>
        <end position="469"/>
    </location>
</feature>
<gene>
    <name evidence="8" type="primary">NS1</name>
</gene>
<keyword evidence="4" id="KW-0547">Nucleotide-binding</keyword>
<comment type="subcellular location">
    <subcellularLocation>
        <location evidence="1">Host nucleus</location>
    </subcellularLocation>
</comment>
<feature type="domain" description="SF3 helicase" evidence="7">
    <location>
        <begin position="298"/>
        <end position="442"/>
    </location>
</feature>
<keyword evidence="2" id="KW-1048">Host nucleus</keyword>
<dbReference type="GeneID" id="80543839"/>
<feature type="compositionally biased region" description="Polar residues" evidence="6">
    <location>
        <begin position="470"/>
        <end position="493"/>
    </location>
</feature>
<dbReference type="Pfam" id="PF01057">
    <property type="entry name" value="Parvo_NS1"/>
    <property type="match status" value="1"/>
</dbReference>
<accession>A0A891EZY1</accession>
<organism evidence="8 9">
    <name type="scientific">Duck-associated chapparvovirus 1</name>
    <dbReference type="NCBI Taxonomy" id="2810802"/>
    <lineage>
        <taxon>Viruses</taxon>
        <taxon>Monodnaviria</taxon>
        <taxon>Shotokuvirae</taxon>
        <taxon>Cossaviricota</taxon>
        <taxon>Quintoviricetes</taxon>
        <taxon>Piccovirales</taxon>
        <taxon>Parvoviridae</taxon>
        <taxon>Hamaparvovirinae</taxon>
        <taxon>Chaphamaparvovirus</taxon>
        <taxon>Chaphamaparvovirus anseriform5</taxon>
    </lineage>
</organism>
<feature type="compositionally biased region" description="Low complexity" evidence="6">
    <location>
        <begin position="540"/>
        <end position="558"/>
    </location>
</feature>
<keyword evidence="3" id="KW-0235">DNA replication</keyword>
<feature type="region of interest" description="Disordered" evidence="6">
    <location>
        <begin position="457"/>
        <end position="591"/>
    </location>
</feature>
<dbReference type="SUPFAM" id="SSF52540">
    <property type="entry name" value="P-loop containing nucleoside triphosphate hydrolases"/>
    <property type="match status" value="1"/>
</dbReference>
<proteinExistence type="predicted"/>
<dbReference type="PROSITE" id="PS51206">
    <property type="entry name" value="SF3_HELICASE_1"/>
    <property type="match status" value="1"/>
</dbReference>
<keyword evidence="5" id="KW-0067">ATP-binding</keyword>
<evidence type="ECO:0000256" key="3">
    <source>
        <dbReference type="ARBA" id="ARBA00022705"/>
    </source>
</evidence>